<keyword evidence="1" id="KW-0732">Signal</keyword>
<dbReference type="AlphaFoldDB" id="Q5C7V5"/>
<protein>
    <submittedName>
        <fullName evidence="2">SJCHGC08911 protein</fullName>
    </submittedName>
</protein>
<feature type="non-terminal residue" evidence="2">
    <location>
        <position position="1"/>
    </location>
</feature>
<dbReference type="EMBL" id="AY808380">
    <property type="protein sequence ID" value="AAX24269.2"/>
    <property type="molecule type" value="mRNA"/>
</dbReference>
<evidence type="ECO:0000313" key="2">
    <source>
        <dbReference type="EMBL" id="AAX24269.2"/>
    </source>
</evidence>
<organism evidence="2">
    <name type="scientific">Schistosoma japonicum</name>
    <name type="common">Blood fluke</name>
    <dbReference type="NCBI Taxonomy" id="6182"/>
    <lineage>
        <taxon>Eukaryota</taxon>
        <taxon>Metazoa</taxon>
        <taxon>Spiralia</taxon>
        <taxon>Lophotrochozoa</taxon>
        <taxon>Platyhelminthes</taxon>
        <taxon>Trematoda</taxon>
        <taxon>Digenea</taxon>
        <taxon>Strigeidida</taxon>
        <taxon>Schistosomatoidea</taxon>
        <taxon>Schistosomatidae</taxon>
        <taxon>Schistosoma</taxon>
    </lineage>
</organism>
<accession>Q5C7V5</accession>
<name>Q5C7V5_SCHJA</name>
<reference evidence="2" key="1">
    <citation type="journal article" date="2006" name="PLoS Pathog.">
        <title>New perspectives on host-parasite interplay by comparative transcriptomic and proteomic analyses of Schistosoma japonicum.</title>
        <authorList>
            <person name="Liu F."/>
            <person name="Lu J."/>
            <person name="Hu W."/>
            <person name="Wang S.Y."/>
            <person name="Cui S.J."/>
            <person name="Chi M."/>
            <person name="Yan Q."/>
            <person name="Wang X.R."/>
            <person name="Song H.D."/>
            <person name="Xu X.N."/>
            <person name="Wang J.J."/>
            <person name="Zhang X.L."/>
            <person name="Zhang X."/>
            <person name="Wang Z.Q."/>
            <person name="Xue C.L."/>
            <person name="Brindley P.J."/>
            <person name="McManus D.P."/>
            <person name="Yang P.Y."/>
            <person name="Feng Z."/>
            <person name="Chen Z."/>
            <person name="Han Z.G."/>
        </authorList>
    </citation>
    <scope>NUCLEOTIDE SEQUENCE</scope>
</reference>
<evidence type="ECO:0000256" key="1">
    <source>
        <dbReference type="SAM" id="SignalP"/>
    </source>
</evidence>
<feature type="chain" id="PRO_5004254198" evidence="1">
    <location>
        <begin position="21"/>
        <end position="227"/>
    </location>
</feature>
<proteinExistence type="evidence at transcript level"/>
<sequence>LVISFLYLLNMSCDIQMTTAGTTNNSTTLSNSNLTINNCIPTSLSTTFHSSIPSNELDSRYVFEVHKIDENADENKLYSTDHLKKFTSLKQKSKRLEKHVTLSDEILDVNLPPLLHHHHYIKSDDYYNKFNVDDVDKKISKNVINSEHNYPLSCNPTIPHMSTDKISTTSYGSMGRYCIDDHDESPTTLILSRLESHTVFVTEYWLCWIRNVVMFRMNVLSYLGIFK</sequence>
<feature type="signal peptide" evidence="1">
    <location>
        <begin position="1"/>
        <end position="20"/>
    </location>
</feature>